<reference evidence="1" key="1">
    <citation type="submission" date="2024-07" db="EMBL/GenBank/DDBJ databases">
        <title>Genome sequencing of plant associated microbes to promote plant fitness in Sorghum bicolor and Oryza sativa.</title>
        <authorList>
            <person name="Coleman-Derr D."/>
        </authorList>
    </citation>
    <scope>NUCLEOTIDE SEQUENCE</scope>
    <source>
        <strain evidence="1">SAI-173</strain>
    </source>
</reference>
<comment type="caution">
    <text evidence="1">The sequence shown here is derived from an EMBL/GenBank/DDBJ whole genome shotgun (WGS) entry which is preliminary data.</text>
</comment>
<name>A0ACC6UPI2_STRAO</name>
<evidence type="ECO:0000313" key="2">
    <source>
        <dbReference type="Proteomes" id="UP001565447"/>
    </source>
</evidence>
<proteinExistence type="predicted"/>
<dbReference type="Proteomes" id="UP001565447">
    <property type="component" value="Unassembled WGS sequence"/>
</dbReference>
<organism evidence="1 2">
    <name type="scientific">Streptomyces albogriseolus</name>
    <dbReference type="NCBI Taxonomy" id="1887"/>
    <lineage>
        <taxon>Bacteria</taxon>
        <taxon>Bacillati</taxon>
        <taxon>Actinomycetota</taxon>
        <taxon>Actinomycetes</taxon>
        <taxon>Kitasatosporales</taxon>
        <taxon>Streptomycetaceae</taxon>
        <taxon>Streptomyces</taxon>
        <taxon>Streptomyces albogriseolus group</taxon>
    </lineage>
</organism>
<sequence length="61" mass="6898">MDWISPVSGLPEPDHAFREARVSMQAKRDEWEAIAEAQEEDRLRRRAERDSAGTPPPPVVG</sequence>
<evidence type="ECO:0000313" key="1">
    <source>
        <dbReference type="EMBL" id="MEY9813393.1"/>
    </source>
</evidence>
<protein>
    <submittedName>
        <fullName evidence="1">Uncharacterized protein</fullName>
    </submittedName>
</protein>
<accession>A0ACC6UPI2</accession>
<keyword evidence="2" id="KW-1185">Reference proteome</keyword>
<dbReference type="EMBL" id="JBGCBD010000002">
    <property type="protein sequence ID" value="MEY9813393.1"/>
    <property type="molecule type" value="Genomic_DNA"/>
</dbReference>
<gene>
    <name evidence="1" type="ORF">RKD21_003650</name>
</gene>